<evidence type="ECO:0000313" key="2">
    <source>
        <dbReference type="Proteomes" id="UP000248329"/>
    </source>
</evidence>
<name>A0AC61L4T4_9EURY</name>
<comment type="caution">
    <text evidence="1">The sequence shown here is derived from an EMBL/GenBank/DDBJ whole genome shotgun (WGS) entry which is preliminary data.</text>
</comment>
<proteinExistence type="predicted"/>
<dbReference type="Proteomes" id="UP000248329">
    <property type="component" value="Unassembled WGS sequence"/>
</dbReference>
<accession>A0AC61L4T4</accession>
<reference evidence="1" key="1">
    <citation type="submission" date="2018-01" db="EMBL/GenBank/DDBJ databases">
        <authorList>
            <person name="Krukenberg V."/>
        </authorList>
    </citation>
    <scope>NUCLEOTIDE SEQUENCE</scope>
    <source>
        <strain evidence="1">E20ANME2</strain>
    </source>
</reference>
<protein>
    <submittedName>
        <fullName evidence="1">Uncharacterized protein</fullName>
    </submittedName>
</protein>
<gene>
    <name evidence="1" type="ORF">C4B59_03965</name>
</gene>
<dbReference type="EMBL" id="PQXF01000005">
    <property type="protein sequence ID" value="PXF61401.1"/>
    <property type="molecule type" value="Genomic_DNA"/>
</dbReference>
<organism evidence="1 2">
    <name type="scientific">Candidatus Methanogaster sp</name>
    <dbReference type="NCBI Taxonomy" id="3386292"/>
    <lineage>
        <taxon>Archaea</taxon>
        <taxon>Methanobacteriati</taxon>
        <taxon>Methanobacteriota</taxon>
        <taxon>Stenosarchaea group</taxon>
        <taxon>Methanomicrobia</taxon>
        <taxon>Methanosarcinales</taxon>
        <taxon>ANME-2 cluster</taxon>
        <taxon>Candidatus Methanogasteraceae</taxon>
        <taxon>Candidatus Methanogaster</taxon>
    </lineage>
</organism>
<sequence length="489" mass="50993">MEKKKEQRCITTTLLVAMMVASVLAVVPAAQANGGLVTADLDSGLTPEDLVNTLLGGGVAVSGVNYSGVNIAAGTFSGGTGIIGFEDGILLSTGNIADVIGPNTADDTTTDNGMPGDADLDTLLPGYTTFDAAVLEFDFVPTSDVVTFEYVFGSEEYNEFVFSMYNNVFGFFVNGVNVALIPGTSTPVAINNVNGGNPYGTGAVNPEYFRNNDLDDGGGLINTELDGLTVVLTVTANVNAGEMNHIKLAVADAGDAILDSDVFIRAASFTAPKLTLSPLTDTNPVGASHELTATLVDEEGAPMPEETITFTVTTGPNVGLTGTGMTGFDGTATWNYIGAAPGTDTIVATGAGETSNKAYKTWEAAPAYLCPDEYRWSAYHTPGYEWDPFPTLFRSWNDVHFVNSGPGDAFGVTASISYAPANINIVDGDVTLGDISAGSGAWSSDFHNLEVDMTNLQDPNEGIKWTVEYDDAGGTHHVIEGVPQFCAPG</sequence>
<evidence type="ECO:0000313" key="1">
    <source>
        <dbReference type="EMBL" id="PXF61401.1"/>
    </source>
</evidence>